<dbReference type="EMBL" id="JACSEA010000004">
    <property type="protein sequence ID" value="KAF7402772.1"/>
    <property type="molecule type" value="Genomic_DNA"/>
</dbReference>
<comment type="caution">
    <text evidence="2">The sequence shown here is derived from an EMBL/GenBank/DDBJ whole genome shotgun (WGS) entry which is preliminary data.</text>
</comment>
<name>A0A834K9V3_VESVU</name>
<dbReference type="AlphaFoldDB" id="A0A834K9V3"/>
<accession>A0A834K9V3</accession>
<gene>
    <name evidence="2" type="ORF">HZH66_005039</name>
</gene>
<proteinExistence type="predicted"/>
<keyword evidence="3" id="KW-1185">Reference proteome</keyword>
<evidence type="ECO:0000256" key="1">
    <source>
        <dbReference type="SAM" id="MobiDB-lite"/>
    </source>
</evidence>
<sequence length="182" mass="20700">MVKLLLIYEIIREAEVIRNNVISILLLGSMPILGNNSLTICIRHRGLTSFIIEFWRRSEHFAANITSNNSNNSANWVSEEVKKEKEEDEKKEEEGGRKTRVGVGDEDVSWSCARFAFRKHDTLTAGINRSKWDSGDVSFVRYLQAKQGHLGVVRGDDISVDVTENPARRTLASTFLQAHRRN</sequence>
<evidence type="ECO:0000313" key="3">
    <source>
        <dbReference type="Proteomes" id="UP000614350"/>
    </source>
</evidence>
<evidence type="ECO:0000313" key="2">
    <source>
        <dbReference type="EMBL" id="KAF7402772.1"/>
    </source>
</evidence>
<protein>
    <submittedName>
        <fullName evidence="2">Uncharacterized protein</fullName>
    </submittedName>
</protein>
<organism evidence="2 3">
    <name type="scientific">Vespula vulgaris</name>
    <name type="common">Yellow jacket</name>
    <name type="synonym">Wasp</name>
    <dbReference type="NCBI Taxonomy" id="7454"/>
    <lineage>
        <taxon>Eukaryota</taxon>
        <taxon>Metazoa</taxon>
        <taxon>Ecdysozoa</taxon>
        <taxon>Arthropoda</taxon>
        <taxon>Hexapoda</taxon>
        <taxon>Insecta</taxon>
        <taxon>Pterygota</taxon>
        <taxon>Neoptera</taxon>
        <taxon>Endopterygota</taxon>
        <taxon>Hymenoptera</taxon>
        <taxon>Apocrita</taxon>
        <taxon>Aculeata</taxon>
        <taxon>Vespoidea</taxon>
        <taxon>Vespidae</taxon>
        <taxon>Vespinae</taxon>
        <taxon>Vespula</taxon>
    </lineage>
</organism>
<reference evidence="2" key="1">
    <citation type="journal article" date="2020" name="G3 (Bethesda)">
        <title>High-Quality Assemblies for Three Invasive Social Wasps from the &lt;i&gt;Vespula&lt;/i&gt; Genus.</title>
        <authorList>
            <person name="Harrop T.W.R."/>
            <person name="Guhlin J."/>
            <person name="McLaughlin G.M."/>
            <person name="Permina E."/>
            <person name="Stockwell P."/>
            <person name="Gilligan J."/>
            <person name="Le Lec M.F."/>
            <person name="Gruber M.A.M."/>
            <person name="Quinn O."/>
            <person name="Lovegrove M."/>
            <person name="Duncan E.J."/>
            <person name="Remnant E.J."/>
            <person name="Van Eeckhoven J."/>
            <person name="Graham B."/>
            <person name="Knapp R.A."/>
            <person name="Langford K.W."/>
            <person name="Kronenberg Z."/>
            <person name="Press M.O."/>
            <person name="Eacker S.M."/>
            <person name="Wilson-Rankin E.E."/>
            <person name="Purcell J."/>
            <person name="Lester P.J."/>
            <person name="Dearden P.K."/>
        </authorList>
    </citation>
    <scope>NUCLEOTIDE SEQUENCE</scope>
    <source>
        <strain evidence="2">Marl-1</strain>
    </source>
</reference>
<dbReference type="Proteomes" id="UP000614350">
    <property type="component" value="Unassembled WGS sequence"/>
</dbReference>
<feature type="region of interest" description="Disordered" evidence="1">
    <location>
        <begin position="80"/>
        <end position="99"/>
    </location>
</feature>